<dbReference type="CDD" id="cd01207">
    <property type="entry name" value="EVH1_Ena_VASP-like"/>
    <property type="match status" value="1"/>
</dbReference>
<dbReference type="AlphaFoldDB" id="A0A3M7P4Z0"/>
<dbReference type="PANTHER" id="PTHR11202">
    <property type="entry name" value="SPROUTY-RELATED, EVH1 DOMAIN-CONTAINING PROTEIN FAMILY MEMBER"/>
    <property type="match status" value="1"/>
</dbReference>
<comment type="caution">
    <text evidence="3">The sequence shown here is derived from an EMBL/GenBank/DDBJ whole genome shotgun (WGS) entry which is preliminary data.</text>
</comment>
<evidence type="ECO:0000256" key="1">
    <source>
        <dbReference type="SAM" id="MobiDB-lite"/>
    </source>
</evidence>
<evidence type="ECO:0000259" key="2">
    <source>
        <dbReference type="PROSITE" id="PS50229"/>
    </source>
</evidence>
<dbReference type="EMBL" id="REGN01013390">
    <property type="protein sequence ID" value="RMZ93989.1"/>
    <property type="molecule type" value="Genomic_DNA"/>
</dbReference>
<feature type="compositionally biased region" description="Low complexity" evidence="1">
    <location>
        <begin position="123"/>
        <end position="134"/>
    </location>
</feature>
<dbReference type="SUPFAM" id="SSF50729">
    <property type="entry name" value="PH domain-like"/>
    <property type="match status" value="1"/>
</dbReference>
<feature type="region of interest" description="Disordered" evidence="1">
    <location>
        <begin position="123"/>
        <end position="154"/>
    </location>
</feature>
<dbReference type="Gene3D" id="2.30.29.30">
    <property type="entry name" value="Pleckstrin-homology domain (PH domain)/Phosphotyrosine-binding domain (PTB)"/>
    <property type="match status" value="1"/>
</dbReference>
<keyword evidence="4" id="KW-1185">Reference proteome</keyword>
<evidence type="ECO:0000313" key="3">
    <source>
        <dbReference type="EMBL" id="RMZ93989.1"/>
    </source>
</evidence>
<evidence type="ECO:0000313" key="4">
    <source>
        <dbReference type="Proteomes" id="UP000276133"/>
    </source>
</evidence>
<dbReference type="InterPro" id="IPR011993">
    <property type="entry name" value="PH-like_dom_sf"/>
</dbReference>
<dbReference type="STRING" id="10195.A0A3M7P4Z0"/>
<dbReference type="PANTHER" id="PTHR11202:SF22">
    <property type="entry name" value="PROTEIN ENABLED"/>
    <property type="match status" value="1"/>
</dbReference>
<dbReference type="GO" id="GO:0017124">
    <property type="term" value="F:SH3 domain binding"/>
    <property type="evidence" value="ECO:0007669"/>
    <property type="project" value="TreeGrafter"/>
</dbReference>
<protein>
    <submittedName>
        <fullName evidence="3">Enabled-like protein</fullName>
    </submittedName>
</protein>
<dbReference type="PROSITE" id="PS50229">
    <property type="entry name" value="WH1"/>
    <property type="match status" value="1"/>
</dbReference>
<sequence>MSQTNSEQSIVSAKANVMVYDDMGKKWNPSGAAPGLSKVQIYQHLLNQTYRVVGRKIQDHEVVINCSLQKNLKYNQANQTFLQWRDSKQVYGLHFQCKDEADVFTQTLKMAVDNLNRLAISSSSSASSTSSSNAGAGGDNISIGKRSVASAGSS</sequence>
<feature type="domain" description="WH1" evidence="2">
    <location>
        <begin position="2"/>
        <end position="115"/>
    </location>
</feature>
<reference evidence="3 4" key="1">
    <citation type="journal article" date="2018" name="Sci. Rep.">
        <title>Genomic signatures of local adaptation to the degree of environmental predictability in rotifers.</title>
        <authorList>
            <person name="Franch-Gras L."/>
            <person name="Hahn C."/>
            <person name="Garcia-Roger E.M."/>
            <person name="Carmona M.J."/>
            <person name="Serra M."/>
            <person name="Gomez A."/>
        </authorList>
    </citation>
    <scope>NUCLEOTIDE SEQUENCE [LARGE SCALE GENOMIC DNA]</scope>
    <source>
        <strain evidence="3">HYR1</strain>
    </source>
</reference>
<dbReference type="Pfam" id="PF00568">
    <property type="entry name" value="WH1"/>
    <property type="match status" value="1"/>
</dbReference>
<dbReference type="InterPro" id="IPR000697">
    <property type="entry name" value="WH1/EVH1_dom"/>
</dbReference>
<dbReference type="Proteomes" id="UP000276133">
    <property type="component" value="Unassembled WGS sequence"/>
</dbReference>
<proteinExistence type="predicted"/>
<feature type="non-terminal residue" evidence="3">
    <location>
        <position position="154"/>
    </location>
</feature>
<dbReference type="OrthoDB" id="31170at2759"/>
<dbReference type="SMART" id="SM00461">
    <property type="entry name" value="WH1"/>
    <property type="match status" value="1"/>
</dbReference>
<name>A0A3M7P4Z0_BRAPC</name>
<gene>
    <name evidence="3" type="ORF">BpHYR1_015271</name>
</gene>
<accession>A0A3M7P4Z0</accession>
<organism evidence="3 4">
    <name type="scientific">Brachionus plicatilis</name>
    <name type="common">Marine rotifer</name>
    <name type="synonym">Brachionus muelleri</name>
    <dbReference type="NCBI Taxonomy" id="10195"/>
    <lineage>
        <taxon>Eukaryota</taxon>
        <taxon>Metazoa</taxon>
        <taxon>Spiralia</taxon>
        <taxon>Gnathifera</taxon>
        <taxon>Rotifera</taxon>
        <taxon>Eurotatoria</taxon>
        <taxon>Monogononta</taxon>
        <taxon>Pseudotrocha</taxon>
        <taxon>Ploima</taxon>
        <taxon>Brachionidae</taxon>
        <taxon>Brachionus</taxon>
    </lineage>
</organism>